<keyword evidence="2" id="KW-1185">Reference proteome</keyword>
<evidence type="ECO:0000313" key="2">
    <source>
        <dbReference type="Proteomes" id="UP000295418"/>
    </source>
</evidence>
<name>A0A4R4EG88_9BACL</name>
<proteinExistence type="predicted"/>
<dbReference type="AlphaFoldDB" id="A0A4R4EG88"/>
<evidence type="ECO:0000313" key="1">
    <source>
        <dbReference type="EMBL" id="TCZ77155.1"/>
    </source>
</evidence>
<reference evidence="1 2" key="1">
    <citation type="submission" date="2019-03" db="EMBL/GenBank/DDBJ databases">
        <authorList>
            <person name="Kim M.K.M."/>
        </authorList>
    </citation>
    <scope>NUCLEOTIDE SEQUENCE [LARGE SCALE GENOMIC DNA]</scope>
    <source>
        <strain evidence="1 2">18JY21-1</strain>
    </source>
</reference>
<gene>
    <name evidence="1" type="ORF">E0485_11890</name>
</gene>
<accession>A0A4R4EG88</accession>
<dbReference type="Proteomes" id="UP000295418">
    <property type="component" value="Unassembled WGS sequence"/>
</dbReference>
<protein>
    <submittedName>
        <fullName evidence="1">Uncharacterized protein</fullName>
    </submittedName>
</protein>
<comment type="caution">
    <text evidence="1">The sequence shown here is derived from an EMBL/GenBank/DDBJ whole genome shotgun (WGS) entry which is preliminary data.</text>
</comment>
<dbReference type="RefSeq" id="WP_132418256.1">
    <property type="nucleotide sequence ID" value="NZ_SKFG01000010.1"/>
</dbReference>
<organism evidence="1 2">
    <name type="scientific">Paenibacillus albiflavus</name>
    <dbReference type="NCBI Taxonomy" id="2545760"/>
    <lineage>
        <taxon>Bacteria</taxon>
        <taxon>Bacillati</taxon>
        <taxon>Bacillota</taxon>
        <taxon>Bacilli</taxon>
        <taxon>Bacillales</taxon>
        <taxon>Paenibacillaceae</taxon>
        <taxon>Paenibacillus</taxon>
    </lineage>
</organism>
<dbReference type="EMBL" id="SKFG01000010">
    <property type="protein sequence ID" value="TCZ77155.1"/>
    <property type="molecule type" value="Genomic_DNA"/>
</dbReference>
<sequence>MNVLETTICEQSLFDIITSIQKDFESISYRRFLILSGGYVFSATGKGGRLLIDFSHYCPIERICSSIGFFHASVISSVEVETIDKDKVKLHLESGAVVIVEHNGRFFPCDDFEIFIDTVQSISQDYGVKETVCSHFIYRARKYKEIQYVEQYLLDKVIKHRIETLGYIIENKYRWKTILIKGKSNLGHIVDAEHPMHQQFQEMSQRWELLLQKDNIKFSGIRDLLNNEKELLHSLIP</sequence>